<organism evidence="9 10">
    <name type="scientific">Kineosphaera limosa NBRC 100340</name>
    <dbReference type="NCBI Taxonomy" id="1184609"/>
    <lineage>
        <taxon>Bacteria</taxon>
        <taxon>Bacillati</taxon>
        <taxon>Actinomycetota</taxon>
        <taxon>Actinomycetes</taxon>
        <taxon>Micrococcales</taxon>
        <taxon>Dermatophilaceae</taxon>
        <taxon>Kineosphaera</taxon>
    </lineage>
</organism>
<dbReference type="CDD" id="cd06261">
    <property type="entry name" value="TM_PBP2"/>
    <property type="match status" value="1"/>
</dbReference>
<gene>
    <name evidence="9" type="ORF">KILIM_036_00050</name>
</gene>
<sequence length="295" mass="31430">MTMPLVRRQRRAAGLFIAPFLTLFCAVTLAPLAYSLWLSLFSEQTSGLGFGGVERTFVGLGNYVSALTDQAFQRGFGVIGTYIVFYVPLLIGLAIVLALILDSGLVWGRQFAQLALFLPHAVPALIAALIWLYLYTPGLSPVIAWLGGGGGGGPATTNPIAAVVNIAIWQWLGYNIVIFYAALQAVPKEVLEAAVIDGAKRWQVALQIKLPLIRPAVVMAALFTSIGGVQLFTEPKILDQASAAITSSWTPNMFLQSVAFDRNDYGLAAAASIIIALVAGGLSFAVMRLGNRSES</sequence>
<dbReference type="eggNOG" id="COG1175">
    <property type="taxonomic scope" value="Bacteria"/>
</dbReference>
<dbReference type="PANTHER" id="PTHR43227">
    <property type="entry name" value="BLL4140 PROTEIN"/>
    <property type="match status" value="1"/>
</dbReference>
<dbReference type="RefSeq" id="WP_006592910.1">
    <property type="nucleotide sequence ID" value="NZ_BAHD01000036.1"/>
</dbReference>
<evidence type="ECO:0000256" key="1">
    <source>
        <dbReference type="ARBA" id="ARBA00004651"/>
    </source>
</evidence>
<evidence type="ECO:0000259" key="8">
    <source>
        <dbReference type="PROSITE" id="PS50928"/>
    </source>
</evidence>
<keyword evidence="10" id="KW-1185">Reference proteome</keyword>
<keyword evidence="2 7" id="KW-0813">Transport</keyword>
<evidence type="ECO:0000256" key="4">
    <source>
        <dbReference type="ARBA" id="ARBA00022692"/>
    </source>
</evidence>
<dbReference type="SUPFAM" id="SSF161098">
    <property type="entry name" value="MetI-like"/>
    <property type="match status" value="1"/>
</dbReference>
<comment type="similarity">
    <text evidence="7">Belongs to the binding-protein-dependent transport system permease family.</text>
</comment>
<comment type="subcellular location">
    <subcellularLocation>
        <location evidence="1 7">Cell membrane</location>
        <topology evidence="1 7">Multi-pass membrane protein</topology>
    </subcellularLocation>
</comment>
<feature type="transmembrane region" description="Helical" evidence="7">
    <location>
        <begin position="160"/>
        <end position="183"/>
    </location>
</feature>
<name>K6VJI8_9MICO</name>
<accession>K6VJI8</accession>
<feature type="transmembrane region" description="Helical" evidence="7">
    <location>
        <begin position="79"/>
        <end position="101"/>
    </location>
</feature>
<dbReference type="Pfam" id="PF00528">
    <property type="entry name" value="BPD_transp_1"/>
    <property type="match status" value="1"/>
</dbReference>
<evidence type="ECO:0000313" key="10">
    <source>
        <dbReference type="Proteomes" id="UP000008366"/>
    </source>
</evidence>
<keyword evidence="5 7" id="KW-1133">Transmembrane helix</keyword>
<dbReference type="Gene3D" id="1.10.3720.10">
    <property type="entry name" value="MetI-like"/>
    <property type="match status" value="1"/>
</dbReference>
<evidence type="ECO:0000313" key="9">
    <source>
        <dbReference type="EMBL" id="GAB96378.1"/>
    </source>
</evidence>
<evidence type="ECO:0000256" key="3">
    <source>
        <dbReference type="ARBA" id="ARBA00022475"/>
    </source>
</evidence>
<dbReference type="Proteomes" id="UP000008366">
    <property type="component" value="Unassembled WGS sequence"/>
</dbReference>
<feature type="transmembrane region" description="Helical" evidence="7">
    <location>
        <begin position="212"/>
        <end position="232"/>
    </location>
</feature>
<evidence type="ECO:0000256" key="7">
    <source>
        <dbReference type="RuleBase" id="RU363032"/>
    </source>
</evidence>
<feature type="transmembrane region" description="Helical" evidence="7">
    <location>
        <begin position="265"/>
        <end position="287"/>
    </location>
</feature>
<dbReference type="PANTHER" id="PTHR43227:SF8">
    <property type="entry name" value="DIACETYLCHITOBIOSE UPTAKE SYSTEM PERMEASE PROTEIN DASB"/>
    <property type="match status" value="1"/>
</dbReference>
<protein>
    <submittedName>
        <fullName evidence="9">Putative sugar ABC transporter permease protein</fullName>
    </submittedName>
</protein>
<dbReference type="AlphaFoldDB" id="K6VJI8"/>
<dbReference type="GO" id="GO:0055085">
    <property type="term" value="P:transmembrane transport"/>
    <property type="evidence" value="ECO:0007669"/>
    <property type="project" value="InterPro"/>
</dbReference>
<dbReference type="STRING" id="1184609.KILIM_036_00050"/>
<proteinExistence type="inferred from homology"/>
<dbReference type="InterPro" id="IPR000515">
    <property type="entry name" value="MetI-like"/>
</dbReference>
<dbReference type="InterPro" id="IPR050809">
    <property type="entry name" value="UgpAE/MalFG_permease"/>
</dbReference>
<comment type="caution">
    <text evidence="9">The sequence shown here is derived from an EMBL/GenBank/DDBJ whole genome shotgun (WGS) entry which is preliminary data.</text>
</comment>
<evidence type="ECO:0000256" key="5">
    <source>
        <dbReference type="ARBA" id="ARBA00022989"/>
    </source>
</evidence>
<dbReference type="EMBL" id="BAHD01000036">
    <property type="protein sequence ID" value="GAB96378.1"/>
    <property type="molecule type" value="Genomic_DNA"/>
</dbReference>
<dbReference type="PROSITE" id="PS50928">
    <property type="entry name" value="ABC_TM1"/>
    <property type="match status" value="1"/>
</dbReference>
<keyword evidence="4 7" id="KW-0812">Transmembrane</keyword>
<evidence type="ECO:0000256" key="2">
    <source>
        <dbReference type="ARBA" id="ARBA00022448"/>
    </source>
</evidence>
<keyword evidence="6 7" id="KW-0472">Membrane</keyword>
<evidence type="ECO:0000256" key="6">
    <source>
        <dbReference type="ARBA" id="ARBA00023136"/>
    </source>
</evidence>
<dbReference type="GO" id="GO:0005886">
    <property type="term" value="C:plasma membrane"/>
    <property type="evidence" value="ECO:0007669"/>
    <property type="project" value="UniProtKB-SubCell"/>
</dbReference>
<keyword evidence="3" id="KW-1003">Cell membrane</keyword>
<dbReference type="InterPro" id="IPR035906">
    <property type="entry name" value="MetI-like_sf"/>
</dbReference>
<feature type="transmembrane region" description="Helical" evidence="7">
    <location>
        <begin position="12"/>
        <end position="34"/>
    </location>
</feature>
<feature type="transmembrane region" description="Helical" evidence="7">
    <location>
        <begin position="113"/>
        <end position="134"/>
    </location>
</feature>
<dbReference type="OrthoDB" id="3210259at2"/>
<feature type="domain" description="ABC transmembrane type-1" evidence="8">
    <location>
        <begin position="78"/>
        <end position="286"/>
    </location>
</feature>
<reference evidence="9 10" key="1">
    <citation type="submission" date="2012-08" db="EMBL/GenBank/DDBJ databases">
        <title>Whole genome shotgun sequence of Kineosphaera limosa NBRC 100340.</title>
        <authorList>
            <person name="Yoshida I."/>
            <person name="Isaki S."/>
            <person name="Hosoyama A."/>
            <person name="Tsuchikane K."/>
            <person name="Katsumata H."/>
            <person name="Ando Y."/>
            <person name="Ohji S."/>
            <person name="Hamada M."/>
            <person name="Tamura T."/>
            <person name="Yamazoe A."/>
            <person name="Yamazaki S."/>
            <person name="Fujita N."/>
        </authorList>
    </citation>
    <scope>NUCLEOTIDE SEQUENCE [LARGE SCALE GENOMIC DNA]</scope>
    <source>
        <strain evidence="9 10">NBRC 100340</strain>
    </source>
</reference>